<dbReference type="PROSITE" id="PS52035">
    <property type="entry name" value="PEPTIDASE_M14"/>
    <property type="match status" value="1"/>
</dbReference>
<name>A0A4Y9IKG4_9BACT</name>
<dbReference type="Gene3D" id="3.40.50.880">
    <property type="match status" value="1"/>
</dbReference>
<reference evidence="3 4" key="1">
    <citation type="submission" date="2019-03" db="EMBL/GenBank/DDBJ databases">
        <title>Diversity of the mouse oral microbiome.</title>
        <authorList>
            <person name="Joseph S."/>
            <person name="Aduse-Opoku J."/>
            <person name="Curtis M."/>
            <person name="Wade W."/>
            <person name="Hashim A."/>
        </authorList>
    </citation>
    <scope>NUCLEOTIDE SEQUENCE [LARGE SCALE GENOMIC DNA]</scope>
    <source>
        <strain evidence="3 4">P11</strain>
    </source>
</reference>
<dbReference type="InterPro" id="IPR000834">
    <property type="entry name" value="Peptidase_M14"/>
</dbReference>
<dbReference type="EMBL" id="SPPK01000005">
    <property type="protein sequence ID" value="TFU87239.1"/>
    <property type="molecule type" value="Genomic_DNA"/>
</dbReference>
<dbReference type="OrthoDB" id="9758209at2"/>
<dbReference type="CDD" id="cd03143">
    <property type="entry name" value="A4_beta-galactosidase_middle_domain"/>
    <property type="match status" value="1"/>
</dbReference>
<evidence type="ECO:0000256" key="1">
    <source>
        <dbReference type="PROSITE-ProRule" id="PRU01379"/>
    </source>
</evidence>
<evidence type="ECO:0000313" key="3">
    <source>
        <dbReference type="EMBL" id="TFU87239.1"/>
    </source>
</evidence>
<comment type="caution">
    <text evidence="3">The sequence shown here is derived from an EMBL/GenBank/DDBJ whole genome shotgun (WGS) entry which is preliminary data.</text>
</comment>
<feature type="domain" description="Peptidase M14" evidence="2">
    <location>
        <begin position="49"/>
        <end position="359"/>
    </location>
</feature>
<dbReference type="AlphaFoldDB" id="A0A4Y9IKG4"/>
<evidence type="ECO:0000313" key="4">
    <source>
        <dbReference type="Proteomes" id="UP000298285"/>
    </source>
</evidence>
<dbReference type="Proteomes" id="UP000298285">
    <property type="component" value="Unassembled WGS sequence"/>
</dbReference>
<dbReference type="GO" id="GO:0006508">
    <property type="term" value="P:proteolysis"/>
    <property type="evidence" value="ECO:0007669"/>
    <property type="project" value="InterPro"/>
</dbReference>
<dbReference type="Gene3D" id="3.40.630.10">
    <property type="entry name" value="Zn peptidases"/>
    <property type="match status" value="1"/>
</dbReference>
<organism evidence="3 4">
    <name type="scientific">Dysgonomonas mossii</name>
    <dbReference type="NCBI Taxonomy" id="163665"/>
    <lineage>
        <taxon>Bacteria</taxon>
        <taxon>Pseudomonadati</taxon>
        <taxon>Bacteroidota</taxon>
        <taxon>Bacteroidia</taxon>
        <taxon>Bacteroidales</taxon>
        <taxon>Dysgonomonadaceae</taxon>
        <taxon>Dysgonomonas</taxon>
    </lineage>
</organism>
<comment type="similarity">
    <text evidence="1">Belongs to the peptidase M14 family.</text>
</comment>
<sequence length="856" mass="95900">MKKLAIIILLFIAGLYSFAQNDYYFGRDNQFDPKIPTPEQFFGFPIGSSLARYDKVVEYYKLLDNLSDRAQLEVIGKTYENREQVVLIVTSPDNQKNLESIRQNHLKLIDPKSSSSNNDQKVIVHLGYNVHGGEIAGTEAAILAAYYFVASTNNETIKNLEQAVVLIDPALNPDGRDRAASYFNTFKSFPPVSDPNDIEHAGGFTPHRGNHFWTDLNRDWFPLVHVESKARVDFYHKWYPNIYADYHEMGSNSAYYFEPSPPRSTWNPTIPEETYNVLNPILAKYYSESLDKIGSLYYTKEDFDNISPIYGSTYPDFQGGVGTTLEVGSSAGIEIETEVGVRKFSRNIKDNVITSIAAIKAAVAEKDVLFKHQKDFFSSALSLANKRADKYIVFGDKNDNNLTKLFLDHLLSHKIDVYELPDKFSQNGKDFEPGNAYVVPFSQPQYRILNAVFEENTTFVDSIFMDITAWSTVHGYGIPFVKVKGAVRQGQKVTDIPQIKKGGVSQKSDYAYIFNYTDYLASKSLYYLLDKGVVVKAAYKDFSASVAGTEYKFNKGAIVIPVEYQNISSDQLYNIVKEAAELTDIKILGVTTGFSTTGIDLGSNNIRRVEKPIVATLVGSGINWTDVGETWFLLGNRLNIPLTKINVASADWADLNRYTSIILSDGNYNSLSPNFIGKLQQWVANGGTLITSEGASKWAIDNKIVIGFVPDSVPRSKNEYKRLDYISQRENEGPQRIGGAIFNADLDITNPLAFGIVSRETYAIKTSNYKLPRPKSNYATVLQLTDKPQISGFLTKKNQQELKNAPLVVFENKGKGTVVLFAESPTFRGYWLSSGRILTNAIFFGSNLSSPGRYRP</sequence>
<evidence type="ECO:0000259" key="2">
    <source>
        <dbReference type="PROSITE" id="PS52035"/>
    </source>
</evidence>
<feature type="active site" description="Proton donor/acceptor" evidence="1">
    <location>
        <position position="338"/>
    </location>
</feature>
<dbReference type="Pfam" id="PF00246">
    <property type="entry name" value="Peptidase_M14"/>
    <property type="match status" value="1"/>
</dbReference>
<dbReference type="GO" id="GO:0008270">
    <property type="term" value="F:zinc ion binding"/>
    <property type="evidence" value="ECO:0007669"/>
    <property type="project" value="InterPro"/>
</dbReference>
<dbReference type="RefSeq" id="WP_135106540.1">
    <property type="nucleotide sequence ID" value="NZ_JADGKW010000005.1"/>
</dbReference>
<protein>
    <recommendedName>
        <fullName evidence="2">Peptidase M14 domain-containing protein</fullName>
    </recommendedName>
</protein>
<accession>A0A4Y9IKG4</accession>
<dbReference type="SUPFAM" id="SSF52317">
    <property type="entry name" value="Class I glutamine amidotransferase-like"/>
    <property type="match status" value="1"/>
</dbReference>
<gene>
    <name evidence="3" type="ORF">E4T88_14170</name>
</gene>
<dbReference type="InterPro" id="IPR029062">
    <property type="entry name" value="Class_I_gatase-like"/>
</dbReference>
<dbReference type="GO" id="GO:0004181">
    <property type="term" value="F:metallocarboxypeptidase activity"/>
    <property type="evidence" value="ECO:0007669"/>
    <property type="project" value="InterPro"/>
</dbReference>
<proteinExistence type="inferred from homology"/>
<dbReference type="SUPFAM" id="SSF53187">
    <property type="entry name" value="Zn-dependent exopeptidases"/>
    <property type="match status" value="1"/>
</dbReference>